<keyword evidence="3" id="KW-1185">Reference proteome</keyword>
<proteinExistence type="predicted"/>
<name>A0A554NFB6_9EURY</name>
<feature type="transmembrane region" description="Helical" evidence="1">
    <location>
        <begin position="21"/>
        <end position="43"/>
    </location>
</feature>
<evidence type="ECO:0000313" key="3">
    <source>
        <dbReference type="Proteomes" id="UP000319894"/>
    </source>
</evidence>
<evidence type="ECO:0000256" key="1">
    <source>
        <dbReference type="SAM" id="Phobius"/>
    </source>
</evidence>
<dbReference type="InParanoid" id="A0A554NFB6"/>
<accession>A0A554NFB6</accession>
<gene>
    <name evidence="2" type="ORF">DP107_02570</name>
</gene>
<feature type="transmembrane region" description="Helical" evidence="1">
    <location>
        <begin position="241"/>
        <end position="263"/>
    </location>
</feature>
<feature type="transmembrane region" description="Helical" evidence="1">
    <location>
        <begin position="138"/>
        <end position="161"/>
    </location>
</feature>
<feature type="transmembrane region" description="Helical" evidence="1">
    <location>
        <begin position="293"/>
        <end position="312"/>
    </location>
</feature>
<comment type="caution">
    <text evidence="2">The sequence shown here is derived from an EMBL/GenBank/DDBJ whole genome shotgun (WGS) entry which is preliminary data.</text>
</comment>
<feature type="transmembrane region" description="Helical" evidence="1">
    <location>
        <begin position="269"/>
        <end position="286"/>
    </location>
</feature>
<feature type="transmembrane region" description="Helical" evidence="1">
    <location>
        <begin position="206"/>
        <end position="229"/>
    </location>
</feature>
<dbReference type="AlphaFoldDB" id="A0A554NFB6"/>
<organism evidence="2 3">
    <name type="scientific">Haloglomus irregulare</name>
    <dbReference type="NCBI Taxonomy" id="2234134"/>
    <lineage>
        <taxon>Archaea</taxon>
        <taxon>Methanobacteriati</taxon>
        <taxon>Methanobacteriota</taxon>
        <taxon>Stenosarchaea group</taxon>
        <taxon>Halobacteria</taxon>
        <taxon>Halobacteriales</taxon>
        <taxon>Natronomonadaceae</taxon>
        <taxon>Haloglomus</taxon>
    </lineage>
</organism>
<dbReference type="OrthoDB" id="379576at2157"/>
<feature type="transmembrane region" description="Helical" evidence="1">
    <location>
        <begin position="55"/>
        <end position="76"/>
    </location>
</feature>
<evidence type="ECO:0000313" key="2">
    <source>
        <dbReference type="EMBL" id="TSD16079.1"/>
    </source>
</evidence>
<dbReference type="EMBL" id="QMDX01000001">
    <property type="protein sequence ID" value="TSD16079.1"/>
    <property type="molecule type" value="Genomic_DNA"/>
</dbReference>
<protein>
    <submittedName>
        <fullName evidence="2">Uncharacterized protein</fullName>
    </submittedName>
</protein>
<feature type="transmembrane region" description="Helical" evidence="1">
    <location>
        <begin position="168"/>
        <end position="186"/>
    </location>
</feature>
<reference evidence="2 3" key="1">
    <citation type="submission" date="2018-06" db="EMBL/GenBank/DDBJ databases">
        <title>Natronomonas sp. F16-60 a new haloarchaeon isolated from a solar saltern of Isla Cristina, Huelva, Spain.</title>
        <authorList>
            <person name="Duran-Viseras A."/>
            <person name="Sanchez-Porro C."/>
            <person name="Ventosa A."/>
        </authorList>
    </citation>
    <scope>NUCLEOTIDE SEQUENCE [LARGE SCALE GENOMIC DNA]</scope>
    <source>
        <strain evidence="2 3">F16-60</strain>
    </source>
</reference>
<dbReference type="Proteomes" id="UP000319894">
    <property type="component" value="Unassembled WGS sequence"/>
</dbReference>
<keyword evidence="1" id="KW-1133">Transmembrane helix</keyword>
<dbReference type="RefSeq" id="WP_144260561.1">
    <property type="nucleotide sequence ID" value="NZ_QMDX01000001.1"/>
</dbReference>
<feature type="transmembrane region" description="Helical" evidence="1">
    <location>
        <begin position="96"/>
        <end position="118"/>
    </location>
</feature>
<keyword evidence="1" id="KW-0472">Membrane</keyword>
<sequence>MSNSRWLATRGRAGFDDATATGLAALFAAVVGISVWSAAIARVARVPAGAVPRPWPLVVSTGAVSLLGLAGGALAYARYRGLTIPTGLPREGSWPAAGAGVVGPAVLVAATTVAGNAAGTPLSSLLNRAVSPDAPVTLLVWSTGLPSALLGVGIGVLFGVVVPERVRALVGSGDAPVVATLLVGAFRLLPLDPAGPQFTAGGAVEFGATLVFGVALAASVGVLCGRVGTDAGGVSLDTDTLGVAHLLAFVLSAVGLVGAATGLTTPGELVDTGLWVAALGLAIVGYERTRSAWVPVLGLVGFALALDVAVYLEALAGVGGL</sequence>
<keyword evidence="1" id="KW-0812">Transmembrane</keyword>